<dbReference type="InterPro" id="IPR009071">
    <property type="entry name" value="HMG_box_dom"/>
</dbReference>
<dbReference type="SMART" id="SM00398">
    <property type="entry name" value="HMG"/>
    <property type="match status" value="1"/>
</dbReference>
<evidence type="ECO:0000256" key="3">
    <source>
        <dbReference type="ARBA" id="ARBA00023242"/>
    </source>
</evidence>
<protein>
    <recommendedName>
        <fullName evidence="6">HMG box domain-containing protein</fullName>
    </recommendedName>
</protein>
<reference evidence="7" key="2">
    <citation type="journal article" date="2018" name="Environ. Sci. Technol.">
        <title>The Toxicogenome of Hyalella azteca: A Model for Sediment Ecotoxicology and Evolutionary Toxicology.</title>
        <authorList>
            <person name="Poynton H.C."/>
            <person name="Hasenbein S."/>
            <person name="Benoit J.B."/>
            <person name="Sepulveda M.S."/>
            <person name="Poelchau M.F."/>
            <person name="Hughes D.S.T."/>
            <person name="Murali S.C."/>
            <person name="Chen S."/>
            <person name="Glastad K.M."/>
            <person name="Goodisman M.A.D."/>
            <person name="Werren J.H."/>
            <person name="Vineis J.H."/>
            <person name="Bowen J.L."/>
            <person name="Friedrich M."/>
            <person name="Jones J."/>
            <person name="Robertson H.M."/>
            <person name="Feyereisen R."/>
            <person name="Mechler-Hickson A."/>
            <person name="Mathers N."/>
            <person name="Lee C.E."/>
            <person name="Colbourne J.K."/>
            <person name="Biales A."/>
            <person name="Johnston J.S."/>
            <person name="Wellborn G.A."/>
            <person name="Rosendale A.J."/>
            <person name="Cridge A.G."/>
            <person name="Munoz-Torres M.C."/>
            <person name="Bain P.A."/>
            <person name="Manny A.R."/>
            <person name="Major K.M."/>
            <person name="Lambert F.N."/>
            <person name="Vulpe C.D."/>
            <person name="Tuck P."/>
            <person name="Blalock B.J."/>
            <person name="Lin Y.Y."/>
            <person name="Smith M.E."/>
            <person name="Ochoa-Acuna H."/>
            <person name="Chen M.M."/>
            <person name="Childers C.P."/>
            <person name="Qu J."/>
            <person name="Dugan S."/>
            <person name="Lee S.L."/>
            <person name="Chao H."/>
            <person name="Dinh H."/>
            <person name="Han Y."/>
            <person name="Doddapaneni H."/>
            <person name="Worley K.C."/>
            <person name="Muzny D.M."/>
            <person name="Gibbs R.A."/>
            <person name="Richards S."/>
        </authorList>
    </citation>
    <scope>NUCLEOTIDE SEQUENCE</scope>
    <source>
        <strain evidence="7">HAZT.00-mixed</strain>
        <tissue evidence="7">Whole organism</tissue>
    </source>
</reference>
<dbReference type="OrthoDB" id="6247875at2759"/>
<evidence type="ECO:0000313" key="7">
    <source>
        <dbReference type="EMBL" id="KAA0198013.1"/>
    </source>
</evidence>
<dbReference type="FunFam" id="1.10.30.10:FF:000002">
    <property type="entry name" value="transcription factor Sox-2"/>
    <property type="match status" value="1"/>
</dbReference>
<dbReference type="EMBL" id="JQDR03007830">
    <property type="protein sequence ID" value="KAA0198013.1"/>
    <property type="molecule type" value="Genomic_DNA"/>
</dbReference>
<evidence type="ECO:0000256" key="1">
    <source>
        <dbReference type="ARBA" id="ARBA00004123"/>
    </source>
</evidence>
<feature type="compositionally biased region" description="Low complexity" evidence="5">
    <location>
        <begin position="1"/>
        <end position="19"/>
    </location>
</feature>
<feature type="DNA-binding region" description="HMG box" evidence="4">
    <location>
        <begin position="26"/>
        <end position="94"/>
    </location>
</feature>
<keyword evidence="2 4" id="KW-0238">DNA-binding</keyword>
<accession>A0A6A0H585</accession>
<dbReference type="GO" id="GO:0030182">
    <property type="term" value="P:neuron differentiation"/>
    <property type="evidence" value="ECO:0007669"/>
    <property type="project" value="TreeGrafter"/>
</dbReference>
<comment type="caution">
    <text evidence="7">The sequence shown here is derived from an EMBL/GenBank/DDBJ whole genome shotgun (WGS) entry which is preliminary data.</text>
</comment>
<dbReference type="GO" id="GO:0005634">
    <property type="term" value="C:nucleus"/>
    <property type="evidence" value="ECO:0007669"/>
    <property type="project" value="UniProtKB-SubCell"/>
</dbReference>
<dbReference type="GO" id="GO:0000978">
    <property type="term" value="F:RNA polymerase II cis-regulatory region sequence-specific DNA binding"/>
    <property type="evidence" value="ECO:0007669"/>
    <property type="project" value="TreeGrafter"/>
</dbReference>
<evidence type="ECO:0000256" key="2">
    <source>
        <dbReference type="ARBA" id="ARBA00023125"/>
    </source>
</evidence>
<dbReference type="Proteomes" id="UP000711488">
    <property type="component" value="Unassembled WGS sequence"/>
</dbReference>
<evidence type="ECO:0000256" key="4">
    <source>
        <dbReference type="PROSITE-ProRule" id="PRU00267"/>
    </source>
</evidence>
<dbReference type="GO" id="GO:0001228">
    <property type="term" value="F:DNA-binding transcription activator activity, RNA polymerase II-specific"/>
    <property type="evidence" value="ECO:0007669"/>
    <property type="project" value="TreeGrafter"/>
</dbReference>
<feature type="compositionally biased region" description="Low complexity" evidence="5">
    <location>
        <begin position="276"/>
        <end position="291"/>
    </location>
</feature>
<dbReference type="InterPro" id="IPR050140">
    <property type="entry name" value="SRY-related_HMG-box_TF-like"/>
</dbReference>
<keyword evidence="3 4" id="KW-0539">Nucleus</keyword>
<dbReference type="CDD" id="cd01388">
    <property type="entry name" value="HMG-box_SoxB"/>
    <property type="match status" value="1"/>
</dbReference>
<feature type="region of interest" description="Disordered" evidence="5">
    <location>
        <begin position="276"/>
        <end position="301"/>
    </location>
</feature>
<dbReference type="PANTHER" id="PTHR10270:SF324">
    <property type="entry name" value="SOX DOMAIN-CONTAINING PROTEIN DICHAETE-RELATED"/>
    <property type="match status" value="1"/>
</dbReference>
<feature type="domain" description="HMG box" evidence="6">
    <location>
        <begin position="26"/>
        <end position="94"/>
    </location>
</feature>
<name>A0A6A0H585_HYAAZ</name>
<dbReference type="Pfam" id="PF00505">
    <property type="entry name" value="HMG_box"/>
    <property type="match status" value="1"/>
</dbReference>
<organism evidence="7">
    <name type="scientific">Hyalella azteca</name>
    <name type="common">Amphipod</name>
    <dbReference type="NCBI Taxonomy" id="294128"/>
    <lineage>
        <taxon>Eukaryota</taxon>
        <taxon>Metazoa</taxon>
        <taxon>Ecdysozoa</taxon>
        <taxon>Arthropoda</taxon>
        <taxon>Crustacea</taxon>
        <taxon>Multicrustacea</taxon>
        <taxon>Malacostraca</taxon>
        <taxon>Eumalacostraca</taxon>
        <taxon>Peracarida</taxon>
        <taxon>Amphipoda</taxon>
        <taxon>Senticaudata</taxon>
        <taxon>Talitrida</taxon>
        <taxon>Talitroidea</taxon>
        <taxon>Hyalellidae</taxon>
        <taxon>Hyalella</taxon>
    </lineage>
</organism>
<comment type="subcellular location">
    <subcellularLocation>
        <location evidence="1">Nucleus</location>
    </subcellularLocation>
</comment>
<evidence type="ECO:0000259" key="6">
    <source>
        <dbReference type="PROSITE" id="PS50118"/>
    </source>
</evidence>
<reference evidence="7" key="3">
    <citation type="submission" date="2019-06" db="EMBL/GenBank/DDBJ databases">
        <authorList>
            <person name="Poynton C."/>
            <person name="Hasenbein S."/>
            <person name="Benoit J.B."/>
            <person name="Sepulveda M.S."/>
            <person name="Poelchau M.F."/>
            <person name="Murali S.C."/>
            <person name="Chen S."/>
            <person name="Glastad K.M."/>
            <person name="Werren J.H."/>
            <person name="Vineis J.H."/>
            <person name="Bowen J.L."/>
            <person name="Friedrich M."/>
            <person name="Jones J."/>
            <person name="Robertson H.M."/>
            <person name="Feyereisen R."/>
            <person name="Mechler-Hickson A."/>
            <person name="Mathers N."/>
            <person name="Lee C.E."/>
            <person name="Colbourne J.K."/>
            <person name="Biales A."/>
            <person name="Johnston J.S."/>
            <person name="Wellborn G.A."/>
            <person name="Rosendale A.J."/>
            <person name="Cridge A.G."/>
            <person name="Munoz-Torres M.C."/>
            <person name="Bain P.A."/>
            <person name="Manny A.R."/>
            <person name="Major K.M."/>
            <person name="Lambert F.N."/>
            <person name="Vulpe C.D."/>
            <person name="Tuck P."/>
            <person name="Blalock B.J."/>
            <person name="Lin Y.-Y."/>
            <person name="Smith M.E."/>
            <person name="Ochoa-Acuna H."/>
            <person name="Chen M.-J.M."/>
            <person name="Childers C.P."/>
            <person name="Qu J."/>
            <person name="Dugan S."/>
            <person name="Lee S.L."/>
            <person name="Chao H."/>
            <person name="Dinh H."/>
            <person name="Han Y."/>
            <person name="Doddapaneni H."/>
            <person name="Worley K.C."/>
            <person name="Muzny D.M."/>
            <person name="Gibbs R.A."/>
            <person name="Richards S."/>
        </authorList>
    </citation>
    <scope>NUCLEOTIDE SEQUENCE</scope>
    <source>
        <strain evidence="7">HAZT.00-mixed</strain>
        <tissue evidence="7">Whole organism</tissue>
    </source>
</reference>
<sequence length="301" mass="33870">MNTVPSPSSLSPSGGSNPLTKKDDHIKRPMNAFMVWSRMQRRKIAQDNPKMHNSEISKRLGCEWKLLSETDKRPFIDEAKRLRAQHMKEHPDYKYRPRRKPKTLQKNGYSFPLPYLATTTFDTFGPYHQTYISTPTVPSPLDFAGDKSRFFSSHLAHPFYSGLDPQHFSKLAAVQDSYKPFISATVPSSENASPVNIPNLNMSNLNMPNLNMSNLNMPTSVALPGTNVTIPGQFTINNNSYRTRSNNSTPKVNSSLNSCPNRRTPLLHTHQLFNNKFNNSNSSNNNNNSNSTLNVEVVGAD</sequence>
<dbReference type="InterPro" id="IPR036910">
    <property type="entry name" value="HMG_box_dom_sf"/>
</dbReference>
<dbReference type="PROSITE" id="PS50118">
    <property type="entry name" value="HMG_BOX_2"/>
    <property type="match status" value="1"/>
</dbReference>
<feature type="region of interest" description="Disordered" evidence="5">
    <location>
        <begin position="1"/>
        <end position="24"/>
    </location>
</feature>
<dbReference type="SUPFAM" id="SSF47095">
    <property type="entry name" value="HMG-box"/>
    <property type="match status" value="1"/>
</dbReference>
<evidence type="ECO:0000256" key="5">
    <source>
        <dbReference type="SAM" id="MobiDB-lite"/>
    </source>
</evidence>
<dbReference type="PANTHER" id="PTHR10270">
    <property type="entry name" value="SOX TRANSCRIPTION FACTOR"/>
    <property type="match status" value="1"/>
</dbReference>
<reference evidence="7" key="1">
    <citation type="submission" date="2014-08" db="EMBL/GenBank/DDBJ databases">
        <authorList>
            <person name="Murali S."/>
            <person name="Richards S."/>
            <person name="Bandaranaike D."/>
            <person name="Bellair M."/>
            <person name="Blankenburg K."/>
            <person name="Chao H."/>
            <person name="Dinh H."/>
            <person name="Doddapaneni H."/>
            <person name="Dugan-Rocha S."/>
            <person name="Elkadiri S."/>
            <person name="Gnanaolivu R."/>
            <person name="Hughes D."/>
            <person name="Lee S."/>
            <person name="Li M."/>
            <person name="Ming W."/>
            <person name="Munidasa M."/>
            <person name="Muniz J."/>
            <person name="Nguyen L."/>
            <person name="Osuji N."/>
            <person name="Pu L.-L."/>
            <person name="Puazo M."/>
            <person name="Skinner E."/>
            <person name="Qu C."/>
            <person name="Quiroz J."/>
            <person name="Raj R."/>
            <person name="Weissenberger G."/>
            <person name="Xin Y."/>
            <person name="Zou X."/>
            <person name="Han Y."/>
            <person name="Worley K."/>
            <person name="Muzny D."/>
            <person name="Gibbs R."/>
        </authorList>
    </citation>
    <scope>NUCLEOTIDE SEQUENCE</scope>
    <source>
        <strain evidence="7">HAZT.00-mixed</strain>
        <tissue evidence="7">Whole organism</tissue>
    </source>
</reference>
<dbReference type="GO" id="GO:0007420">
    <property type="term" value="P:brain development"/>
    <property type="evidence" value="ECO:0007669"/>
    <property type="project" value="TreeGrafter"/>
</dbReference>
<gene>
    <name evidence="7" type="ORF">HAZT_HAZT000027</name>
</gene>
<dbReference type="Gene3D" id="1.10.30.10">
    <property type="entry name" value="High mobility group box domain"/>
    <property type="match status" value="1"/>
</dbReference>
<dbReference type="AlphaFoldDB" id="A0A6A0H585"/>
<dbReference type="GO" id="GO:0000122">
    <property type="term" value="P:negative regulation of transcription by RNA polymerase II"/>
    <property type="evidence" value="ECO:0007669"/>
    <property type="project" value="TreeGrafter"/>
</dbReference>
<proteinExistence type="predicted"/>